<dbReference type="EC" id="5.6.2.1" evidence="10"/>
<feature type="site" description="Interaction with DNA" evidence="10">
    <location>
        <position position="33"/>
    </location>
</feature>
<dbReference type="HAMAP" id="MF_00952">
    <property type="entry name" value="Topoisom_1_prok"/>
    <property type="match status" value="1"/>
</dbReference>
<comment type="subunit">
    <text evidence="10">Monomer.</text>
</comment>
<dbReference type="PROSITE" id="PS52039">
    <property type="entry name" value="TOPO_IA_2"/>
    <property type="match status" value="1"/>
</dbReference>
<dbReference type="InterPro" id="IPR013826">
    <property type="entry name" value="Topo_IA_cen_sub3"/>
</dbReference>
<organism evidence="13 14">
    <name type="scientific">Mycoplasma tauri</name>
    <dbReference type="NCBI Taxonomy" id="547987"/>
    <lineage>
        <taxon>Bacteria</taxon>
        <taxon>Bacillati</taxon>
        <taxon>Mycoplasmatota</taxon>
        <taxon>Mollicutes</taxon>
        <taxon>Mycoplasmataceae</taxon>
        <taxon>Mycoplasma</taxon>
    </lineage>
</organism>
<accession>A0A953T7D4</accession>
<dbReference type="NCBIfam" id="TIGR01051">
    <property type="entry name" value="topA_bact"/>
    <property type="match status" value="1"/>
</dbReference>
<dbReference type="Gene3D" id="1.10.460.10">
    <property type="entry name" value="Topoisomerase I, domain 2"/>
    <property type="match status" value="1"/>
</dbReference>
<dbReference type="Proteomes" id="UP000772186">
    <property type="component" value="Unassembled WGS sequence"/>
</dbReference>
<evidence type="ECO:0000256" key="5">
    <source>
        <dbReference type="ARBA" id="ARBA00022833"/>
    </source>
</evidence>
<comment type="caution">
    <text evidence="10">Lacks conserved residue(s) required for the propagation of feature annotation.</text>
</comment>
<dbReference type="InterPro" id="IPR003602">
    <property type="entry name" value="Topo_IA_DNA-bd_dom"/>
</dbReference>
<dbReference type="InterPro" id="IPR034149">
    <property type="entry name" value="TOPRIM_TopoI"/>
</dbReference>
<keyword evidence="14" id="KW-1185">Reference proteome</keyword>
<dbReference type="SMART" id="SM00493">
    <property type="entry name" value="TOPRIM"/>
    <property type="match status" value="1"/>
</dbReference>
<dbReference type="InterPro" id="IPR013824">
    <property type="entry name" value="Topo_IA_cen_sub1"/>
</dbReference>
<dbReference type="InterPro" id="IPR005733">
    <property type="entry name" value="TopoI_bac-type"/>
</dbReference>
<dbReference type="GO" id="GO:0003677">
    <property type="term" value="F:DNA binding"/>
    <property type="evidence" value="ECO:0007669"/>
    <property type="project" value="UniProtKB-KW"/>
</dbReference>
<evidence type="ECO:0000313" key="14">
    <source>
        <dbReference type="Proteomes" id="UP000772186"/>
    </source>
</evidence>
<keyword evidence="9 10" id="KW-0413">Isomerase</keyword>
<dbReference type="AlphaFoldDB" id="A0A953T7D4"/>
<reference evidence="13 14" key="1">
    <citation type="submission" date="2021-09" db="EMBL/GenBank/DDBJ databases">
        <title>WGS of Mycoplasma sp. Zaradi2 strains.</title>
        <authorList>
            <person name="Spergser J."/>
        </authorList>
    </citation>
    <scope>NUCLEOTIDE SEQUENCE [LARGE SCALE GENOMIC DNA]</scope>
    <source>
        <strain evidence="13 14">1331</strain>
    </source>
</reference>
<dbReference type="GO" id="GO:0005694">
    <property type="term" value="C:chromosome"/>
    <property type="evidence" value="ECO:0007669"/>
    <property type="project" value="InterPro"/>
</dbReference>
<feature type="region of interest" description="Interaction with DNA" evidence="10">
    <location>
        <begin position="168"/>
        <end position="173"/>
    </location>
</feature>
<comment type="similarity">
    <text evidence="2 10">Belongs to the type IA topoisomerase family.</text>
</comment>
<dbReference type="InterPro" id="IPR003601">
    <property type="entry name" value="Topo_IA_2"/>
</dbReference>
<dbReference type="PRINTS" id="PR00417">
    <property type="entry name" value="PRTPISMRASEI"/>
</dbReference>
<feature type="active site" description="O-(5'-phospho-DNA)-tyrosine intermediate" evidence="10">
    <location>
        <position position="296"/>
    </location>
</feature>
<dbReference type="InterPro" id="IPR023406">
    <property type="entry name" value="Topo_IA_AS"/>
</dbReference>
<dbReference type="SUPFAM" id="SSF57783">
    <property type="entry name" value="Zinc beta-ribbon"/>
    <property type="match status" value="1"/>
</dbReference>
<dbReference type="PROSITE" id="PS50880">
    <property type="entry name" value="TOPRIM"/>
    <property type="match status" value="1"/>
</dbReference>
<dbReference type="PROSITE" id="PS00396">
    <property type="entry name" value="TOPO_IA_1"/>
    <property type="match status" value="1"/>
</dbReference>
<feature type="domain" description="Topo IA-type catalytic" evidence="12">
    <location>
        <begin position="131"/>
        <end position="548"/>
    </location>
</feature>
<evidence type="ECO:0000256" key="6">
    <source>
        <dbReference type="ARBA" id="ARBA00022842"/>
    </source>
</evidence>
<evidence type="ECO:0000259" key="11">
    <source>
        <dbReference type="PROSITE" id="PS50880"/>
    </source>
</evidence>
<dbReference type="Gene3D" id="3.40.50.140">
    <property type="match status" value="1"/>
</dbReference>
<evidence type="ECO:0000256" key="1">
    <source>
        <dbReference type="ARBA" id="ARBA00000213"/>
    </source>
</evidence>
<dbReference type="InterPro" id="IPR013497">
    <property type="entry name" value="Topo_IA_cen"/>
</dbReference>
<dbReference type="RefSeq" id="WP_223644782.1">
    <property type="nucleotide sequence ID" value="NZ_JAIQBY010000027.1"/>
</dbReference>
<dbReference type="InterPro" id="IPR000380">
    <property type="entry name" value="Topo_IA"/>
</dbReference>
<evidence type="ECO:0000256" key="3">
    <source>
        <dbReference type="ARBA" id="ARBA00022723"/>
    </source>
</evidence>
<dbReference type="EMBL" id="JAIQBY010000027">
    <property type="protein sequence ID" value="MBZ4195557.1"/>
    <property type="molecule type" value="Genomic_DNA"/>
</dbReference>
<dbReference type="PANTHER" id="PTHR42785:SF1">
    <property type="entry name" value="DNA TOPOISOMERASE"/>
    <property type="match status" value="1"/>
</dbReference>
<feature type="domain" description="Toprim" evidence="11">
    <location>
        <begin position="3"/>
        <end position="115"/>
    </location>
</feature>
<proteinExistence type="inferred from homology"/>
<dbReference type="Gene3D" id="2.70.20.10">
    <property type="entry name" value="Topoisomerase I, domain 3"/>
    <property type="match status" value="1"/>
</dbReference>
<evidence type="ECO:0000259" key="12">
    <source>
        <dbReference type="PROSITE" id="PS52039"/>
    </source>
</evidence>
<feature type="site" description="Interaction with DNA" evidence="10">
    <location>
        <position position="141"/>
    </location>
</feature>
<evidence type="ECO:0000256" key="10">
    <source>
        <dbReference type="HAMAP-Rule" id="MF_00952"/>
    </source>
</evidence>
<evidence type="ECO:0000256" key="7">
    <source>
        <dbReference type="ARBA" id="ARBA00023029"/>
    </source>
</evidence>
<dbReference type="SMART" id="SM00436">
    <property type="entry name" value="TOP1Bc"/>
    <property type="match status" value="1"/>
</dbReference>
<dbReference type="Pfam" id="PF01131">
    <property type="entry name" value="Topoisom_bac"/>
    <property type="match status" value="1"/>
</dbReference>
<keyword evidence="6" id="KW-0460">Magnesium</keyword>
<dbReference type="GO" id="GO:0006265">
    <property type="term" value="P:DNA topological change"/>
    <property type="evidence" value="ECO:0007669"/>
    <property type="project" value="UniProtKB-UniRule"/>
</dbReference>
<feature type="site" description="Interaction with DNA" evidence="10">
    <location>
        <position position="480"/>
    </location>
</feature>
<feature type="site" description="Interaction with DNA" evidence="10">
    <location>
        <position position="298"/>
    </location>
</feature>
<dbReference type="PANTHER" id="PTHR42785">
    <property type="entry name" value="DNA TOPOISOMERASE, TYPE IA, CORE"/>
    <property type="match status" value="1"/>
</dbReference>
<protein>
    <recommendedName>
        <fullName evidence="10">DNA topoisomerase 1</fullName>
        <ecNumber evidence="10">5.6.2.1</ecNumber>
    </recommendedName>
    <alternativeName>
        <fullName evidence="10">DNA topoisomerase I</fullName>
    </alternativeName>
</protein>
<dbReference type="CDD" id="cd00186">
    <property type="entry name" value="TOP1Ac"/>
    <property type="match status" value="1"/>
</dbReference>
<dbReference type="GO" id="GO:0003917">
    <property type="term" value="F:DNA topoisomerase type I (single strand cut, ATP-independent) activity"/>
    <property type="evidence" value="ECO:0007669"/>
    <property type="project" value="UniProtKB-UniRule"/>
</dbReference>
<keyword evidence="8 10" id="KW-0238">DNA-binding</keyword>
<keyword evidence="7 10" id="KW-0799">Topoisomerase</keyword>
<feature type="site" description="Interaction with DNA" evidence="10">
    <location>
        <position position="145"/>
    </location>
</feature>
<evidence type="ECO:0000313" key="13">
    <source>
        <dbReference type="EMBL" id="MBZ4195557.1"/>
    </source>
</evidence>
<dbReference type="InterPro" id="IPR013498">
    <property type="entry name" value="Topo_IA_Znf"/>
</dbReference>
<dbReference type="InterPro" id="IPR013825">
    <property type="entry name" value="Topo_IA_cen_sub2"/>
</dbReference>
<dbReference type="GO" id="GO:0008270">
    <property type="term" value="F:zinc ion binding"/>
    <property type="evidence" value="ECO:0007669"/>
    <property type="project" value="UniProtKB-KW"/>
</dbReference>
<comment type="function">
    <text evidence="10">Releases the supercoiling and torsional tension of DNA, which is introduced during the DNA replication and transcription, by transiently cleaving and rejoining one strand of the DNA duplex. Introduces a single-strand break via transesterification at a target site in duplex DNA. The scissile phosphodiester is attacked by the catalytic tyrosine of the enzyme, resulting in the formation of a DNA-(5'-phosphotyrosyl)-enzyme intermediate and the expulsion of a 3'-OH DNA strand. The free DNA strand then undergoes passage around the unbroken strand, thus removing DNA supercoils. Finally, in the religation step, the DNA 3'-OH attacks the covalent intermediate to expel the active-site tyrosine and restore the DNA phosphodiester backbone.</text>
</comment>
<sequence length="622" mass="71511">MSYKLVIVESPNKVSTIQKYLGNDYLVMSSIGHITRLSTKGTMGLGINLENWEPDFEIDPDKKAVVKDLKAAVKKASFVYIATDPDREGEAIGDHLVKFLKCKENQYARVKYNEITKDAILKAFDKPGKLDNHLIDAQKARRMLDRIIGFRLSQLMKKKLSNSPSNPSAGRVQSIALKLVIDREKEIEKFIPRGYHTLVAKLNDNYQAILYMNDHEADEKNWIYDNEIDEIKLELNNKPTNELLVNSVKYSQRHLSTIIPLKQAVLYKKSPFSSNITQITAQKLYEGFGDGGLISYPRTDSTRMSETFINNAKKYVSERFGADYVLDEIKGFSGDQDAHEAIRPTDISLTPENAKEKYKLNNYEFQIYKLIYEHTLMCFIKPPLRANKTYTFLKNSLVFKLNISWVIFDGYYIIKGEKEENIDPDFKKGQVINVNEYVFQDHETKPPARYSEGALIEKLDEIKVGRPSTFATTVKIILNREYVKNDSGALHPTNFGKIVMEKLTAGFPDIINEGYTADVEESLDLISQNKISIEPVMHDFYDKFNQNYDYAAETLEHTQMNLEIVDEKCQEDNANLIVRKNGKGEKFLGCENFPKCRFTKSLGTTTRKFFKWKYIKNEKATK</sequence>
<dbReference type="Pfam" id="PF01396">
    <property type="entry name" value="Zn_ribbon_Top1"/>
    <property type="match status" value="1"/>
</dbReference>
<dbReference type="Pfam" id="PF01751">
    <property type="entry name" value="Toprim"/>
    <property type="match status" value="1"/>
</dbReference>
<dbReference type="InterPro" id="IPR028612">
    <property type="entry name" value="Topoisom_1_IA"/>
</dbReference>
<evidence type="ECO:0000256" key="2">
    <source>
        <dbReference type="ARBA" id="ARBA00009446"/>
    </source>
</evidence>
<dbReference type="InterPro" id="IPR023405">
    <property type="entry name" value="Topo_IA_core_domain"/>
</dbReference>
<dbReference type="Gene3D" id="3.30.65.10">
    <property type="entry name" value="Bacterial Topoisomerase I, domain 1"/>
    <property type="match status" value="1"/>
</dbReference>
<evidence type="ECO:0000256" key="9">
    <source>
        <dbReference type="ARBA" id="ARBA00023235"/>
    </source>
</evidence>
<dbReference type="SMART" id="SM00437">
    <property type="entry name" value="TOP1Ac"/>
    <property type="match status" value="1"/>
</dbReference>
<feature type="site" description="Interaction with DNA" evidence="10">
    <location>
        <position position="142"/>
    </location>
</feature>
<name>A0A953T7D4_9MOLU</name>
<keyword evidence="3" id="KW-0479">Metal-binding</keyword>
<evidence type="ECO:0000256" key="4">
    <source>
        <dbReference type="ARBA" id="ARBA00022771"/>
    </source>
</evidence>
<comment type="catalytic activity">
    <reaction evidence="1 10">
        <text>ATP-independent breakage of single-stranded DNA, followed by passage and rejoining.</text>
        <dbReference type="EC" id="5.6.2.1"/>
    </reaction>
</comment>
<dbReference type="SUPFAM" id="SSF56712">
    <property type="entry name" value="Prokaryotic type I DNA topoisomerase"/>
    <property type="match status" value="1"/>
</dbReference>
<keyword evidence="4" id="KW-0863">Zinc-finger</keyword>
<dbReference type="InterPro" id="IPR006171">
    <property type="entry name" value="TOPRIM_dom"/>
</dbReference>
<evidence type="ECO:0000256" key="8">
    <source>
        <dbReference type="ARBA" id="ARBA00023125"/>
    </source>
</evidence>
<comment type="caution">
    <text evidence="13">The sequence shown here is derived from an EMBL/GenBank/DDBJ whole genome shotgun (WGS) entry which is preliminary data.</text>
</comment>
<gene>
    <name evidence="10 13" type="primary">topA</name>
    <name evidence="13" type="ORF">LAD73_02420</name>
</gene>
<dbReference type="Gene3D" id="1.10.290.10">
    <property type="entry name" value="Topoisomerase I, domain 4"/>
    <property type="match status" value="1"/>
</dbReference>
<keyword evidence="5" id="KW-0862">Zinc</keyword>
<dbReference type="CDD" id="cd03363">
    <property type="entry name" value="TOPRIM_TopoIA_TopoI"/>
    <property type="match status" value="1"/>
</dbReference>